<dbReference type="EMBL" id="PKMI01000061">
    <property type="protein sequence ID" value="RBA10342.1"/>
    <property type="molecule type" value="Genomic_DNA"/>
</dbReference>
<evidence type="ECO:0000313" key="6">
    <source>
        <dbReference type="Proteomes" id="UP000283569"/>
    </source>
</evidence>
<keyword evidence="1" id="KW-0812">Transmembrane</keyword>
<dbReference type="PANTHER" id="PTHR10622:SF10">
    <property type="entry name" value="HET DOMAIN-CONTAINING PROTEIN"/>
    <property type="match status" value="1"/>
</dbReference>
<dbReference type="Proteomes" id="UP000251714">
    <property type="component" value="Unassembled WGS sequence"/>
</dbReference>
<dbReference type="AlphaFoldDB" id="A0A365MPI2"/>
<reference evidence="4 6" key="2">
    <citation type="journal article" date="2018" name="Sci. Rep.">
        <title>Characterisation of pathogen-specific regions and novel effector candidates in Fusarium oxysporum f. sp. cepae.</title>
        <authorList>
            <person name="Armitage A.D."/>
            <person name="Taylor A."/>
            <person name="Sobczyk M.K."/>
            <person name="Baxter L."/>
            <person name="Greenfield B.P."/>
            <person name="Bates H.J."/>
            <person name="Wilson F."/>
            <person name="Jackson A.C."/>
            <person name="Ott S."/>
            <person name="Harrison R.J."/>
            <person name="Clarkson J.P."/>
        </authorList>
    </citation>
    <scope>NUCLEOTIDE SEQUENCE [LARGE SCALE GENOMIC DNA]</scope>
    <source>
        <strain evidence="4 6">Fp_A8</strain>
    </source>
</reference>
<sequence length="423" mass="48020">MALMRCINTATFELHTSTQIDFKERGYAILSHRWGSNEILFSQIGQFAHELRQTKDRHVLPQLDKIRGACITARNQGLEWIWIDNCCINKSDNSELSESINSMFRWYSDAVVCLTYLSDVRNSSGSSPVFRSVEAEGMSKWFTRGWTLQELLAPGKLVFYDMDWNYIGSKQELAESIEDITGIAAHFLTGAKDFRTACIAAKMSWAAHRETTREEDMAYSLFGIFNLHLPVQYGEGLGAFLRLQDALIAKNDESLFAWKMPPEGPGSAYQLVPDSLVDLGPDEWGLLAPSPKWYQHCGKMTIQHKKTVLRQRGGFTRTPQGISGPISKRNHYVTAVLTGLTVVGAIPFQIWLAVRQRTTLKYTLNCWEPNEDGALRAVRLHLRPVRRDPPMWIRTASQSYDLVKEAPMTDYSAVGTVWQPQIY</sequence>
<dbReference type="InterPro" id="IPR010730">
    <property type="entry name" value="HET"/>
</dbReference>
<dbReference type="Proteomes" id="UP000283569">
    <property type="component" value="Unassembled WGS sequence"/>
</dbReference>
<comment type="caution">
    <text evidence="3">The sequence shown here is derived from an EMBL/GenBank/DDBJ whole genome shotgun (WGS) entry which is preliminary data.</text>
</comment>
<reference evidence="3 5" key="1">
    <citation type="submission" date="2017-12" db="EMBL/GenBank/DDBJ databases">
        <title>Genome sequence of the mycotoxigenic crop pathogen Fusarium proliferatum, strain ITEM 2341 from Date Palm.</title>
        <authorList>
            <person name="Almiman B.F."/>
            <person name="Shittu T.A."/>
            <person name="Muthumeenakshi S."/>
            <person name="Baroncelli R."/>
            <person name="Sreenivasaprasada S."/>
        </authorList>
    </citation>
    <scope>NUCLEOTIDE SEQUENCE [LARGE SCALE GENOMIC DNA]</scope>
    <source>
        <strain evidence="3 5">ITEM 2341</strain>
    </source>
</reference>
<keyword evidence="1" id="KW-0472">Membrane</keyword>
<organism evidence="3 5">
    <name type="scientific">Gibberella intermedia</name>
    <name type="common">Bulb rot disease fungus</name>
    <name type="synonym">Fusarium proliferatum</name>
    <dbReference type="NCBI Taxonomy" id="948311"/>
    <lineage>
        <taxon>Eukaryota</taxon>
        <taxon>Fungi</taxon>
        <taxon>Dikarya</taxon>
        <taxon>Ascomycota</taxon>
        <taxon>Pezizomycotina</taxon>
        <taxon>Sordariomycetes</taxon>
        <taxon>Hypocreomycetidae</taxon>
        <taxon>Hypocreales</taxon>
        <taxon>Nectriaceae</taxon>
        <taxon>Fusarium</taxon>
        <taxon>Fusarium fujikuroi species complex</taxon>
    </lineage>
</organism>
<evidence type="ECO:0000256" key="1">
    <source>
        <dbReference type="SAM" id="Phobius"/>
    </source>
</evidence>
<evidence type="ECO:0000313" key="5">
    <source>
        <dbReference type="Proteomes" id="UP000251714"/>
    </source>
</evidence>
<dbReference type="EMBL" id="MRDB01000059">
    <property type="protein sequence ID" value="RKL29257.1"/>
    <property type="molecule type" value="Genomic_DNA"/>
</dbReference>
<evidence type="ECO:0000313" key="4">
    <source>
        <dbReference type="EMBL" id="RKL29257.1"/>
    </source>
</evidence>
<protein>
    <recommendedName>
        <fullName evidence="2">Heterokaryon incompatibility domain-containing protein</fullName>
    </recommendedName>
</protein>
<proteinExistence type="predicted"/>
<evidence type="ECO:0000313" key="3">
    <source>
        <dbReference type="EMBL" id="RBA10342.1"/>
    </source>
</evidence>
<gene>
    <name evidence="4" type="ORF">BFJ72_g12166</name>
    <name evidence="3" type="ORF">FPRO05_04931</name>
</gene>
<keyword evidence="1" id="KW-1133">Transmembrane helix</keyword>
<name>A0A365MPI2_GIBIN</name>
<dbReference type="Pfam" id="PF06985">
    <property type="entry name" value="HET"/>
    <property type="match status" value="1"/>
</dbReference>
<evidence type="ECO:0000259" key="2">
    <source>
        <dbReference type="Pfam" id="PF06985"/>
    </source>
</evidence>
<accession>A0A365MPI2</accession>
<feature type="transmembrane region" description="Helical" evidence="1">
    <location>
        <begin position="332"/>
        <end position="354"/>
    </location>
</feature>
<feature type="domain" description="Heterokaryon incompatibility" evidence="2">
    <location>
        <begin position="27"/>
        <end position="126"/>
    </location>
</feature>
<dbReference type="PANTHER" id="PTHR10622">
    <property type="entry name" value="HET DOMAIN-CONTAINING PROTEIN"/>
    <property type="match status" value="1"/>
</dbReference>